<feature type="region of interest" description="Disordered" evidence="1">
    <location>
        <begin position="243"/>
        <end position="264"/>
    </location>
</feature>
<dbReference type="PROSITE" id="PS51257">
    <property type="entry name" value="PROKAR_LIPOPROTEIN"/>
    <property type="match status" value="1"/>
</dbReference>
<proteinExistence type="predicted"/>
<dbReference type="AlphaFoldDB" id="A0A1H3WKU5"/>
<dbReference type="Pfam" id="PF24316">
    <property type="entry name" value="Tli3"/>
    <property type="match status" value="1"/>
</dbReference>
<evidence type="ECO:0000259" key="2">
    <source>
        <dbReference type="Pfam" id="PF24316"/>
    </source>
</evidence>
<dbReference type="InterPro" id="IPR057562">
    <property type="entry name" value="Tli3-like_dom"/>
</dbReference>
<evidence type="ECO:0000313" key="3">
    <source>
        <dbReference type="EMBL" id="SDZ87786.1"/>
    </source>
</evidence>
<feature type="domain" description="Tli3-like" evidence="2">
    <location>
        <begin position="55"/>
        <end position="183"/>
    </location>
</feature>
<reference evidence="3 4" key="1">
    <citation type="submission" date="2016-10" db="EMBL/GenBank/DDBJ databases">
        <authorList>
            <person name="de Groot N.N."/>
        </authorList>
    </citation>
    <scope>NUCLEOTIDE SEQUENCE [LARGE SCALE GENOMIC DNA]</scope>
    <source>
        <strain evidence="3 4">ATCC 29281</strain>
    </source>
</reference>
<dbReference type="STRING" id="71657.SAMN02982996_00538"/>
<accession>A0A1H3WKU5</accession>
<organism evidence="3 4">
    <name type="scientific">Lonsdalea quercina</name>
    <dbReference type="NCBI Taxonomy" id="71657"/>
    <lineage>
        <taxon>Bacteria</taxon>
        <taxon>Pseudomonadati</taxon>
        <taxon>Pseudomonadota</taxon>
        <taxon>Gammaproteobacteria</taxon>
        <taxon>Enterobacterales</taxon>
        <taxon>Pectobacteriaceae</taxon>
        <taxon>Lonsdalea</taxon>
    </lineage>
</organism>
<dbReference type="Proteomes" id="UP000187280">
    <property type="component" value="Unassembled WGS sequence"/>
</dbReference>
<protein>
    <recommendedName>
        <fullName evidence="2">Tli3-like domain-containing protein</fullName>
    </recommendedName>
</protein>
<gene>
    <name evidence="3" type="ORF">SAMN02982996_00538</name>
</gene>
<dbReference type="RefSeq" id="WP_051625474.1">
    <property type="nucleotide sequence ID" value="NZ_FNQS01000001.1"/>
</dbReference>
<feature type="compositionally biased region" description="Basic and acidic residues" evidence="1">
    <location>
        <begin position="243"/>
        <end position="253"/>
    </location>
</feature>
<keyword evidence="4" id="KW-1185">Reference proteome</keyword>
<dbReference type="EMBL" id="FNQS01000001">
    <property type="protein sequence ID" value="SDZ87786.1"/>
    <property type="molecule type" value="Genomic_DNA"/>
</dbReference>
<sequence>MINIIMRLCFIYGVFILSGCVAGPYGGGVAFVNPFSAMQNTQAAPEKKKQQPEVYGPPQIIYRIDKDRYFTLEEYTRCENGKTFYNNKAKGIHTQISPSSGYLFKGRLFWLSTRDDYLAFPITANDNKAACKGSDKGCLNVIAVTTDGGKTIRSAPYGSNTQDPNGDTKDYDMLVTNDSVYMIYYRGRGRVYPVVDRWNFDNENGLGVAKSEDEYSLLRPGEVKPVGGFFKIDMSKFYPREGEGKMQCDRRLEPVQPEGRISDE</sequence>
<name>A0A1H3WKU5_9GAMM</name>
<evidence type="ECO:0000256" key="1">
    <source>
        <dbReference type="SAM" id="MobiDB-lite"/>
    </source>
</evidence>
<dbReference type="GeneID" id="97763473"/>
<evidence type="ECO:0000313" key="4">
    <source>
        <dbReference type="Proteomes" id="UP000187280"/>
    </source>
</evidence>